<evidence type="ECO:0000256" key="1">
    <source>
        <dbReference type="SAM" id="MobiDB-lite"/>
    </source>
</evidence>
<reference evidence="2 3" key="1">
    <citation type="submission" date="2021-07" db="EMBL/GenBank/DDBJ databases">
        <authorList>
            <consortium name="Genoscope - CEA"/>
            <person name="William W."/>
        </authorList>
    </citation>
    <scope>NUCLEOTIDE SEQUENCE [LARGE SCALE GENOMIC DNA]</scope>
</reference>
<name>A0A8D9M5M2_BRACM</name>
<organism evidence="2 3">
    <name type="scientific">Brassica campestris</name>
    <name type="common">Field mustard</name>
    <dbReference type="NCBI Taxonomy" id="3711"/>
    <lineage>
        <taxon>Eukaryota</taxon>
        <taxon>Viridiplantae</taxon>
        <taxon>Streptophyta</taxon>
        <taxon>Embryophyta</taxon>
        <taxon>Tracheophyta</taxon>
        <taxon>Spermatophyta</taxon>
        <taxon>Magnoliopsida</taxon>
        <taxon>eudicotyledons</taxon>
        <taxon>Gunneridae</taxon>
        <taxon>Pentapetalae</taxon>
        <taxon>rosids</taxon>
        <taxon>malvids</taxon>
        <taxon>Brassicales</taxon>
        <taxon>Brassicaceae</taxon>
        <taxon>Brassiceae</taxon>
        <taxon>Brassica</taxon>
    </lineage>
</organism>
<feature type="region of interest" description="Disordered" evidence="1">
    <location>
        <begin position="24"/>
        <end position="60"/>
    </location>
</feature>
<dbReference type="Proteomes" id="UP000694005">
    <property type="component" value="Chromosome A08"/>
</dbReference>
<feature type="compositionally biased region" description="Basic and acidic residues" evidence="1">
    <location>
        <begin position="38"/>
        <end position="60"/>
    </location>
</feature>
<dbReference type="AlphaFoldDB" id="A0A8D9M5M2"/>
<evidence type="ECO:0000313" key="2">
    <source>
        <dbReference type="EMBL" id="CAG7899602.1"/>
    </source>
</evidence>
<proteinExistence type="predicted"/>
<sequence>MKKTTNSLKTNTVKLINTATTCLRKTKEKLDEEDDDLVKDGHRETHEYGDGGSPRERRQI</sequence>
<dbReference type="EMBL" id="LS974624">
    <property type="protein sequence ID" value="CAG7899602.1"/>
    <property type="molecule type" value="Genomic_DNA"/>
</dbReference>
<evidence type="ECO:0000313" key="3">
    <source>
        <dbReference type="Proteomes" id="UP000694005"/>
    </source>
</evidence>
<dbReference type="Gramene" id="A08p32680.2_BraZ1">
    <property type="protein sequence ID" value="A08p32680.2_BraZ1.CDS.1"/>
    <property type="gene ID" value="A08g32680.2_BraZ1"/>
</dbReference>
<protein>
    <submittedName>
        <fullName evidence="2">Uncharacterized protein</fullName>
    </submittedName>
</protein>
<accession>A0A8D9M5M2</accession>
<gene>
    <name evidence="2" type="ORF">BRAPAZ1V2_A08P32680.2</name>
</gene>